<sequence length="1110" mass="128202">MQRTRIPSPSRSHGSITPRRTSRRTHSRSVTSPTPSNASDKLTSIIQFGEKNRNSFVLSPMNYRRSLLTDNTDIDEPRRRSWWKKLNENTTDVIDLINIKEAQLNNVVEEYIDVEVLSQEKKNYTLDLPESSDNESISSIVIPQRKLFTQKENQPNKGFGQLIETGETQAKLHKTNTNLEKSINVAPKTLFGQGSKPRSKIAFPAALLKISPNKTANKTKEIIPAEVKGQVRNLFGNKAGTKRKNIFADFIVSDSEDEISDIQPRVFGFQKRSDQIPHRRSSSTSHGLRDISPTSSITTDIEMYDWNLLPSSTMVENQLEDNMIANGKTPVKRAKLSKLSVAKESETRSVNADYNKNIPNSNIEKTNELHFEAHHEELQNMSHNGQKSGQVNEIVTSKNTSKKDESSTTYRKKDVDNTKIIATNNETVQDKYNGGVENNIGNSKCDKVSNVNVSTKDEVHKIVDTEDDKEIKNNSHIVKQQEPRTETEEVKEMENETNNYNSKEIQEENQEDEVDNENEVEEENKEIQESDEEDHDNQNLQYESEDEHTGSQNQDISSTKEESHEDEEMDDENEVDNYHNKEVEEENQEDEEVDNENEVEDENKEIQESDEEDHDNQNLQYKSEDKHTGSRNQDISSTKEESHEDEEMDDENEDDNYHSKEVEEENQEDEEEMENENETEDKSEEIQENEEEKHDDQILQYESEEDQNESQEQNIPSDEEEEEIDKSEQINETEQKTSEDCNITKTNNTRPGTREKSPEAILSNKTNHIESFTAQGRNTSIRMTKSMTKPLNVKPSMALLRESTGVSDGTKNSSAEGSGWDSHRTTRKTLRQTFGRDFTPRKSLRALVMEKSAKRHTVYNDENMATNEPIGDTELPELSTHEYNDDEAELESTHETLKQMRQTTLEIYLQKIKKQNMEKKKKMEEEVRNSLKAPSTRDVLNPFKVPARPNFTLQRATTKTVRNKNKSKSKQVKSSVLDLGDLPTELLEDMKYKPPPRFQPRNASWITKRLYKFLETKLEPKYDYKTRLRSEKLVETIYNFTKDVRRHPVAPIDAVEVLKHEMARLNVVKTHFEFYQFFHDFMPRDIRVKVNPDVVNGIPLPRHGVFADIL</sequence>
<feature type="region of interest" description="Disordered" evidence="2">
    <location>
        <begin position="466"/>
        <end position="758"/>
    </location>
</feature>
<feature type="region of interest" description="Disordered" evidence="2">
    <location>
        <begin position="1"/>
        <end position="41"/>
    </location>
</feature>
<feature type="compositionally biased region" description="Basic and acidic residues" evidence="2">
    <location>
        <begin position="726"/>
        <end position="739"/>
    </location>
</feature>
<feature type="compositionally biased region" description="Polar residues" evidence="2">
    <location>
        <begin position="1"/>
        <end position="15"/>
    </location>
</feature>
<feature type="compositionally biased region" description="Acidic residues" evidence="2">
    <location>
        <begin position="507"/>
        <end position="535"/>
    </location>
</feature>
<evidence type="ECO:0000313" key="3">
    <source>
        <dbReference type="Proteomes" id="UP001652740"/>
    </source>
</evidence>
<feature type="compositionally biased region" description="Polar residues" evidence="2">
    <location>
        <begin position="282"/>
        <end position="294"/>
    </location>
</feature>
<evidence type="ECO:0000256" key="1">
    <source>
        <dbReference type="SAM" id="Coils"/>
    </source>
</evidence>
<gene>
    <name evidence="4" type="primary">LOC113521223</name>
</gene>
<feature type="coiled-coil region" evidence="1">
    <location>
        <begin position="883"/>
        <end position="929"/>
    </location>
</feature>
<proteinExistence type="predicted"/>
<organism evidence="3 4">
    <name type="scientific">Galleria mellonella</name>
    <name type="common">Greater wax moth</name>
    <dbReference type="NCBI Taxonomy" id="7137"/>
    <lineage>
        <taxon>Eukaryota</taxon>
        <taxon>Metazoa</taxon>
        <taxon>Ecdysozoa</taxon>
        <taxon>Arthropoda</taxon>
        <taxon>Hexapoda</taxon>
        <taxon>Insecta</taxon>
        <taxon>Pterygota</taxon>
        <taxon>Neoptera</taxon>
        <taxon>Endopterygota</taxon>
        <taxon>Lepidoptera</taxon>
        <taxon>Glossata</taxon>
        <taxon>Ditrysia</taxon>
        <taxon>Pyraloidea</taxon>
        <taxon>Pyralidae</taxon>
        <taxon>Galleriinae</taxon>
        <taxon>Galleria</taxon>
    </lineage>
</organism>
<evidence type="ECO:0000313" key="4">
    <source>
        <dbReference type="RefSeq" id="XP_026762492.2"/>
    </source>
</evidence>
<dbReference type="KEGG" id="gmw:113521223"/>
<protein>
    <submittedName>
        <fullName evidence="4">Glutamic acid-rich protein-like</fullName>
    </submittedName>
</protein>
<name>A0A6J1WZP5_GALME</name>
<keyword evidence="1" id="KW-0175">Coiled coil</keyword>
<accession>A0A6J1WZP5</accession>
<dbReference type="Proteomes" id="UP001652740">
    <property type="component" value="Unplaced"/>
</dbReference>
<feature type="compositionally biased region" description="Polar residues" evidence="2">
    <location>
        <begin position="804"/>
        <end position="816"/>
    </location>
</feature>
<feature type="region of interest" description="Disordered" evidence="2">
    <location>
        <begin position="271"/>
        <end position="294"/>
    </location>
</feature>
<feature type="compositionally biased region" description="Polar residues" evidence="2">
    <location>
        <begin position="740"/>
        <end position="751"/>
    </location>
</feature>
<dbReference type="RefSeq" id="XP_026762492.2">
    <property type="nucleotide sequence ID" value="XM_026906691.3"/>
</dbReference>
<evidence type="ECO:0000256" key="2">
    <source>
        <dbReference type="SAM" id="MobiDB-lite"/>
    </source>
</evidence>
<dbReference type="AlphaFoldDB" id="A0A6J1WZP5"/>
<reference evidence="4" key="1">
    <citation type="submission" date="2025-08" db="UniProtKB">
        <authorList>
            <consortium name="RefSeq"/>
        </authorList>
    </citation>
    <scope>IDENTIFICATION</scope>
    <source>
        <tissue evidence="4">Whole larvae</tissue>
    </source>
</reference>
<feature type="region of interest" description="Disordered" evidence="2">
    <location>
        <begin position="803"/>
        <end position="826"/>
    </location>
</feature>
<feature type="compositionally biased region" description="Acidic residues" evidence="2">
    <location>
        <begin position="643"/>
        <end position="654"/>
    </location>
</feature>
<dbReference type="GeneID" id="113521223"/>
<keyword evidence="3" id="KW-1185">Reference proteome</keyword>
<feature type="compositionally biased region" description="Basic and acidic residues" evidence="2">
    <location>
        <begin position="466"/>
        <end position="494"/>
    </location>
</feature>
<feature type="compositionally biased region" description="Acidic residues" evidence="2">
    <location>
        <begin position="564"/>
        <end position="575"/>
    </location>
</feature>
<feature type="compositionally biased region" description="Acidic residues" evidence="2">
    <location>
        <begin position="583"/>
        <end position="614"/>
    </location>
</feature>
<feature type="compositionally biased region" description="Acidic residues" evidence="2">
    <location>
        <begin position="662"/>
        <end position="690"/>
    </location>
</feature>
<dbReference type="InParanoid" id="A0A6J1WZP5"/>